<organism evidence="1">
    <name type="scientific">Tanacetum cinerariifolium</name>
    <name type="common">Dalmatian daisy</name>
    <name type="synonym">Chrysanthemum cinerariifolium</name>
    <dbReference type="NCBI Taxonomy" id="118510"/>
    <lineage>
        <taxon>Eukaryota</taxon>
        <taxon>Viridiplantae</taxon>
        <taxon>Streptophyta</taxon>
        <taxon>Embryophyta</taxon>
        <taxon>Tracheophyta</taxon>
        <taxon>Spermatophyta</taxon>
        <taxon>Magnoliopsida</taxon>
        <taxon>eudicotyledons</taxon>
        <taxon>Gunneridae</taxon>
        <taxon>Pentapetalae</taxon>
        <taxon>asterids</taxon>
        <taxon>campanulids</taxon>
        <taxon>Asterales</taxon>
        <taxon>Asteraceae</taxon>
        <taxon>Asteroideae</taxon>
        <taxon>Anthemideae</taxon>
        <taxon>Anthemidinae</taxon>
        <taxon>Tanacetum</taxon>
    </lineage>
</organism>
<dbReference type="AlphaFoldDB" id="A0A699UPN8"/>
<gene>
    <name evidence="1" type="ORF">Tci_895337</name>
</gene>
<sequence length="35" mass="3411">AGPSVSAAGLDFTNSTNDFTAAGPLVSAAGLVRKF</sequence>
<name>A0A699UPN8_TANCI</name>
<reference evidence="1" key="1">
    <citation type="journal article" date="2019" name="Sci. Rep.">
        <title>Draft genome of Tanacetum cinerariifolium, the natural source of mosquito coil.</title>
        <authorList>
            <person name="Yamashiro T."/>
            <person name="Shiraishi A."/>
            <person name="Satake H."/>
            <person name="Nakayama K."/>
        </authorList>
    </citation>
    <scope>NUCLEOTIDE SEQUENCE</scope>
</reference>
<comment type="caution">
    <text evidence="1">The sequence shown here is derived from an EMBL/GenBank/DDBJ whole genome shotgun (WGS) entry which is preliminary data.</text>
</comment>
<proteinExistence type="predicted"/>
<feature type="non-terminal residue" evidence="1">
    <location>
        <position position="1"/>
    </location>
</feature>
<accession>A0A699UPN8</accession>
<dbReference type="EMBL" id="BKCJ011344237">
    <property type="protein sequence ID" value="GFD23368.1"/>
    <property type="molecule type" value="Genomic_DNA"/>
</dbReference>
<evidence type="ECO:0000313" key="1">
    <source>
        <dbReference type="EMBL" id="GFD23368.1"/>
    </source>
</evidence>
<protein>
    <submittedName>
        <fullName evidence="1">Uncharacterized protein</fullName>
    </submittedName>
</protein>